<reference evidence="1 2" key="1">
    <citation type="submission" date="2024-03" db="EMBL/GenBank/DDBJ databases">
        <title>A high-quality draft genome sequence of Diaporthe vaccinii, a causative agent of upright dieback and viscid rot disease in cranberry plants.</title>
        <authorList>
            <person name="Sarrasin M."/>
            <person name="Lang B.F."/>
            <person name="Burger G."/>
        </authorList>
    </citation>
    <scope>NUCLEOTIDE SEQUENCE [LARGE SCALE GENOMIC DNA]</scope>
    <source>
        <strain evidence="1 2">IS7</strain>
    </source>
</reference>
<accession>A0ABR4DZH9</accession>
<name>A0ABR4DZH9_9PEZI</name>
<dbReference type="Proteomes" id="UP001600888">
    <property type="component" value="Unassembled WGS sequence"/>
</dbReference>
<organism evidence="1 2">
    <name type="scientific">Diaporthe vaccinii</name>
    <dbReference type="NCBI Taxonomy" id="105482"/>
    <lineage>
        <taxon>Eukaryota</taxon>
        <taxon>Fungi</taxon>
        <taxon>Dikarya</taxon>
        <taxon>Ascomycota</taxon>
        <taxon>Pezizomycotina</taxon>
        <taxon>Sordariomycetes</taxon>
        <taxon>Sordariomycetidae</taxon>
        <taxon>Diaporthales</taxon>
        <taxon>Diaporthaceae</taxon>
        <taxon>Diaporthe</taxon>
        <taxon>Diaporthe eres species complex</taxon>
    </lineage>
</organism>
<comment type="caution">
    <text evidence="1">The sequence shown here is derived from an EMBL/GenBank/DDBJ whole genome shotgun (WGS) entry which is preliminary data.</text>
</comment>
<protein>
    <submittedName>
        <fullName evidence="1">Uncharacterized protein</fullName>
    </submittedName>
</protein>
<evidence type="ECO:0000313" key="2">
    <source>
        <dbReference type="Proteomes" id="UP001600888"/>
    </source>
</evidence>
<proteinExistence type="predicted"/>
<gene>
    <name evidence="1" type="ORF">FJTKL_01944</name>
</gene>
<sequence length="191" mass="21038">MADFNPRPTQWIMKLTDADRQTHPVFGIMGGTWPRANPVFSLPAGTRKPTTNAATADLVQVLGLSQPFVISPTTGGVCLLDDDTGTLCGAVCAVSTTMNRHMFTQHPAQIVPYRGPNPGPHDPQAIYLSERALYKFVLDGGWKDAVFLREPGNPPSTLIVQIAQWLEHLAETDENFDVALYGDKFLRQFFP</sequence>
<dbReference type="EMBL" id="JBAWTH010000130">
    <property type="protein sequence ID" value="KAL2275554.1"/>
    <property type="molecule type" value="Genomic_DNA"/>
</dbReference>
<evidence type="ECO:0000313" key="1">
    <source>
        <dbReference type="EMBL" id="KAL2275554.1"/>
    </source>
</evidence>
<keyword evidence="2" id="KW-1185">Reference proteome</keyword>